<dbReference type="InterPro" id="IPR012337">
    <property type="entry name" value="RNaseH-like_sf"/>
</dbReference>
<dbReference type="Proteomes" id="UP000585474">
    <property type="component" value="Unassembled WGS sequence"/>
</dbReference>
<dbReference type="PANTHER" id="PTHR48475:SF2">
    <property type="entry name" value="RIBONUCLEASE H"/>
    <property type="match status" value="1"/>
</dbReference>
<name>A0A7J0GYG6_9ERIC</name>
<feature type="domain" description="Integrase catalytic" evidence="2">
    <location>
        <begin position="184"/>
        <end position="343"/>
    </location>
</feature>
<dbReference type="OrthoDB" id="120952at2759"/>
<keyword evidence="4" id="KW-1185">Reference proteome</keyword>
<comment type="caution">
    <text evidence="3">The sequence shown here is derived from an EMBL/GenBank/DDBJ whole genome shotgun (WGS) entry which is preliminary data.</text>
</comment>
<feature type="region of interest" description="Disordered" evidence="1">
    <location>
        <begin position="1"/>
        <end position="34"/>
    </location>
</feature>
<dbReference type="PANTHER" id="PTHR48475">
    <property type="entry name" value="RIBONUCLEASE H"/>
    <property type="match status" value="1"/>
</dbReference>
<evidence type="ECO:0000313" key="4">
    <source>
        <dbReference type="Proteomes" id="UP000585474"/>
    </source>
</evidence>
<dbReference type="SUPFAM" id="SSF53098">
    <property type="entry name" value="Ribonuclease H-like"/>
    <property type="match status" value="1"/>
</dbReference>
<gene>
    <name evidence="3" type="ORF">Acr_25g0002840</name>
</gene>
<dbReference type="GO" id="GO:0015074">
    <property type="term" value="P:DNA integration"/>
    <property type="evidence" value="ECO:0007669"/>
    <property type="project" value="InterPro"/>
</dbReference>
<accession>A0A7J0GYG6</accession>
<organism evidence="3 4">
    <name type="scientific">Actinidia rufa</name>
    <dbReference type="NCBI Taxonomy" id="165716"/>
    <lineage>
        <taxon>Eukaryota</taxon>
        <taxon>Viridiplantae</taxon>
        <taxon>Streptophyta</taxon>
        <taxon>Embryophyta</taxon>
        <taxon>Tracheophyta</taxon>
        <taxon>Spermatophyta</taxon>
        <taxon>Magnoliopsida</taxon>
        <taxon>eudicotyledons</taxon>
        <taxon>Gunneridae</taxon>
        <taxon>Pentapetalae</taxon>
        <taxon>asterids</taxon>
        <taxon>Ericales</taxon>
        <taxon>Actinidiaceae</taxon>
        <taxon>Actinidia</taxon>
    </lineage>
</organism>
<protein>
    <recommendedName>
        <fullName evidence="2">Integrase catalytic domain-containing protein</fullName>
    </recommendedName>
</protein>
<evidence type="ECO:0000313" key="3">
    <source>
        <dbReference type="EMBL" id="GFZ15875.1"/>
    </source>
</evidence>
<evidence type="ECO:0000259" key="2">
    <source>
        <dbReference type="PROSITE" id="PS50994"/>
    </source>
</evidence>
<dbReference type="PROSITE" id="PS50994">
    <property type="entry name" value="INTEGRASE"/>
    <property type="match status" value="1"/>
</dbReference>
<evidence type="ECO:0000256" key="1">
    <source>
        <dbReference type="SAM" id="MobiDB-lite"/>
    </source>
</evidence>
<dbReference type="InterPro" id="IPR001584">
    <property type="entry name" value="Integrase_cat-core"/>
</dbReference>
<dbReference type="EMBL" id="BJWL01000025">
    <property type="protein sequence ID" value="GFZ15875.1"/>
    <property type="molecule type" value="Genomic_DNA"/>
</dbReference>
<reference evidence="3 4" key="1">
    <citation type="submission" date="2019-07" db="EMBL/GenBank/DDBJ databases">
        <title>De Novo Assembly of kiwifruit Actinidia rufa.</title>
        <authorList>
            <person name="Sugita-Konishi S."/>
            <person name="Sato K."/>
            <person name="Mori E."/>
            <person name="Abe Y."/>
            <person name="Kisaki G."/>
            <person name="Hamano K."/>
            <person name="Suezawa K."/>
            <person name="Otani M."/>
            <person name="Fukuda T."/>
            <person name="Manabe T."/>
            <person name="Gomi K."/>
            <person name="Tabuchi M."/>
            <person name="Akimitsu K."/>
            <person name="Kataoka I."/>
        </authorList>
    </citation>
    <scope>NUCLEOTIDE SEQUENCE [LARGE SCALE GENOMIC DNA]</scope>
    <source>
        <strain evidence="4">cv. Fuchu</strain>
    </source>
</reference>
<dbReference type="InterPro" id="IPR036397">
    <property type="entry name" value="RNaseH_sf"/>
</dbReference>
<dbReference type="Gene3D" id="3.30.420.10">
    <property type="entry name" value="Ribonuclease H-like superfamily/Ribonuclease H"/>
    <property type="match status" value="1"/>
</dbReference>
<proteinExistence type="predicted"/>
<dbReference type="AlphaFoldDB" id="A0A7J0GYG6"/>
<sequence>MHLRNRYSPKPSASSPLDNRARPMANTSQAPDLEGLHREIHGMAEQMRETNIPRTIVLAESDIARQVLLFPDVKGVHLCQNPDHLEKLLEWKARKLEEEDPLVGVIKPGVGICPPLKKSEIWMPTSMPSTRGQAFWQKNASHLFIVHQKEIESLKDYVKRFNQAVLEVKDPSDKVVIMAMMEGLWPGPLFDSLSKNVPETLSALQNKADKYIAVEELAEAKQAQSLAKITKENTRDFIWKHVVCRFKIPKVIISDNARQFDNDKFKLFCSDIAISHHFSSLGHPQANGQVEVTNRTILRNLRARLERLKSEWAEELPSVLWAYHTTSQVPIGETPYSSVFGTESIILMEIGMPSFRTSNFDKENNEIELRFNLDLLDEKREKAELRQVAYKCQVAKYYNQRVMHRSFLPGDLVLRKVTLPTKEPNTRKLGPTWEAPTKSSGYPDREPTG</sequence>
<feature type="region of interest" description="Disordered" evidence="1">
    <location>
        <begin position="423"/>
        <end position="449"/>
    </location>
</feature>
<dbReference type="GO" id="GO:0003676">
    <property type="term" value="F:nucleic acid binding"/>
    <property type="evidence" value="ECO:0007669"/>
    <property type="project" value="InterPro"/>
</dbReference>